<evidence type="ECO:0000313" key="2">
    <source>
        <dbReference type="EMBL" id="MFC3477659.1"/>
    </source>
</evidence>
<reference evidence="2 3" key="1">
    <citation type="journal article" date="2019" name="Int. J. Syst. Evol. Microbiol.">
        <title>The Global Catalogue of Microorganisms (GCM) 10K type strain sequencing project: providing services to taxonomists for standard genome sequencing and annotation.</title>
        <authorList>
            <consortium name="The Broad Institute Genomics Platform"/>
            <consortium name="The Broad Institute Genome Sequencing Center for Infectious Disease"/>
            <person name="Wu L."/>
            <person name="Ma J."/>
        </authorList>
    </citation>
    <scope>NUCLEOTIDE SEQUENCE [LARGE SCALE GENOMIC DNA]</scope>
    <source>
        <strain evidence="2 3">CGMCC 1.12562</strain>
    </source>
</reference>
<dbReference type="EMBL" id="JBHRWN010000002">
    <property type="protein sequence ID" value="MFC3477659.1"/>
    <property type="molecule type" value="Genomic_DNA"/>
</dbReference>
<dbReference type="GeneID" id="69116408"/>
<name>A0ABD5NES9_9EURY</name>
<sequence length="242" mass="27067">MSTQTQHTSTEEHRLSRDPEDTDRGWSDGQWDAERFDLRADDPEDDGLGGQIAASDCDSAKWDRLRRLDEGWISYDGREYDHEEARKIRNRAVDSDGRTEHIFKMHRADTVCDRLNVRSATRNETRQIVARTDCTGHSLEKVITGAAIVARDAHVATRLAQASESVDEPLSGALRRLDSLDDREGVGQTLDNLAALADDDGPLAALLERRLVDDPAVVELAEEYGFSIENARAVHWEGEDDA</sequence>
<evidence type="ECO:0000256" key="1">
    <source>
        <dbReference type="SAM" id="MobiDB-lite"/>
    </source>
</evidence>
<keyword evidence="3" id="KW-1185">Reference proteome</keyword>
<dbReference type="Proteomes" id="UP001595660">
    <property type="component" value="Unassembled WGS sequence"/>
</dbReference>
<protein>
    <submittedName>
        <fullName evidence="2">Uncharacterized protein</fullName>
    </submittedName>
</protein>
<dbReference type="RefSeq" id="WP_232571216.1">
    <property type="nucleotide sequence ID" value="NZ_CP089466.1"/>
</dbReference>
<evidence type="ECO:0000313" key="3">
    <source>
        <dbReference type="Proteomes" id="UP001595660"/>
    </source>
</evidence>
<dbReference type="AlphaFoldDB" id="A0ABD5NES9"/>
<gene>
    <name evidence="2" type="ORF">ACFOKC_07970</name>
</gene>
<feature type="compositionally biased region" description="Basic and acidic residues" evidence="1">
    <location>
        <begin position="9"/>
        <end position="41"/>
    </location>
</feature>
<accession>A0ABD5NES9</accession>
<proteinExistence type="predicted"/>
<comment type="caution">
    <text evidence="2">The sequence shown here is derived from an EMBL/GenBank/DDBJ whole genome shotgun (WGS) entry which is preliminary data.</text>
</comment>
<feature type="region of interest" description="Disordered" evidence="1">
    <location>
        <begin position="1"/>
        <end position="53"/>
    </location>
</feature>
<organism evidence="2 3">
    <name type="scientific">Halobacterium litoreum</name>
    <dbReference type="NCBI Taxonomy" id="2039234"/>
    <lineage>
        <taxon>Archaea</taxon>
        <taxon>Methanobacteriati</taxon>
        <taxon>Methanobacteriota</taxon>
        <taxon>Stenosarchaea group</taxon>
        <taxon>Halobacteria</taxon>
        <taxon>Halobacteriales</taxon>
        <taxon>Halobacteriaceae</taxon>
        <taxon>Halobacterium</taxon>
    </lineage>
</organism>